<dbReference type="GO" id="GO:0005634">
    <property type="term" value="C:nucleus"/>
    <property type="evidence" value="ECO:0007669"/>
    <property type="project" value="TreeGrafter"/>
</dbReference>
<evidence type="ECO:0000256" key="6">
    <source>
        <dbReference type="ARBA" id="ARBA00022840"/>
    </source>
</evidence>
<keyword evidence="5" id="KW-0418">Kinase</keyword>
<keyword evidence="3" id="KW-0808">Transferase</keyword>
<dbReference type="InterPro" id="IPR050660">
    <property type="entry name" value="NEK_Ser/Thr_kinase"/>
</dbReference>
<evidence type="ECO:0000256" key="5">
    <source>
        <dbReference type="ARBA" id="ARBA00022777"/>
    </source>
</evidence>
<accession>A0A9W8X4U7</accession>
<name>A0A9W8X4U7_9PLEO</name>
<dbReference type="Proteomes" id="UP001140562">
    <property type="component" value="Unassembled WGS sequence"/>
</dbReference>
<organism evidence="10 11">
    <name type="scientific">Didymella glomerata</name>
    <dbReference type="NCBI Taxonomy" id="749621"/>
    <lineage>
        <taxon>Eukaryota</taxon>
        <taxon>Fungi</taxon>
        <taxon>Dikarya</taxon>
        <taxon>Ascomycota</taxon>
        <taxon>Pezizomycotina</taxon>
        <taxon>Dothideomycetes</taxon>
        <taxon>Pleosporomycetidae</taxon>
        <taxon>Pleosporales</taxon>
        <taxon>Pleosporineae</taxon>
        <taxon>Didymellaceae</taxon>
        <taxon>Didymella</taxon>
    </lineage>
</organism>
<dbReference type="OrthoDB" id="310217at2759"/>
<evidence type="ECO:0000313" key="11">
    <source>
        <dbReference type="Proteomes" id="UP001140562"/>
    </source>
</evidence>
<keyword evidence="11" id="KW-1185">Reference proteome</keyword>
<dbReference type="Gene3D" id="1.10.510.10">
    <property type="entry name" value="Transferase(Phosphotransferase) domain 1"/>
    <property type="match status" value="1"/>
</dbReference>
<reference evidence="10" key="1">
    <citation type="submission" date="2022-10" db="EMBL/GenBank/DDBJ databases">
        <title>Tapping the CABI collections for fungal endophytes: first genome assemblies for Collariella, Neodidymelliopsis, Ascochyta clinopodiicola, Didymella pomorum, Didymosphaeria variabile, Neocosmospora piperis and Neocucurbitaria cava.</title>
        <authorList>
            <person name="Hill R."/>
        </authorList>
    </citation>
    <scope>NUCLEOTIDE SEQUENCE</scope>
    <source>
        <strain evidence="10">IMI 360193</strain>
    </source>
</reference>
<evidence type="ECO:0000256" key="1">
    <source>
        <dbReference type="ARBA" id="ARBA00012513"/>
    </source>
</evidence>
<dbReference type="GO" id="GO:0005524">
    <property type="term" value="F:ATP binding"/>
    <property type="evidence" value="ECO:0007669"/>
    <property type="project" value="UniProtKB-KW"/>
</dbReference>
<evidence type="ECO:0000256" key="8">
    <source>
        <dbReference type="ARBA" id="ARBA00048679"/>
    </source>
</evidence>
<dbReference type="Pfam" id="PF00069">
    <property type="entry name" value="Pkinase"/>
    <property type="match status" value="1"/>
</dbReference>
<dbReference type="PANTHER" id="PTHR43671:SF98">
    <property type="entry name" value="SERINE_THREONINE-PROTEIN KINASE NEK11"/>
    <property type="match status" value="1"/>
</dbReference>
<sequence>MSTIARLEDRYEFVKDLAKGGEGEVKQYRRKDTGTFVAVKFRGRKNRGRAREVDILQSFPKNRLIVGFVECFNINHQDCAIVLEYCPGGDLYGFYRRQMQSNTKFAFSERFMWSVFKQLADALAFLHSYRCGGGRLQPVIHCDIKPNNILIKSLGTKGDFSSISIRLADFGFARFYDPKHTYQSLFGSSAYFPPEMDWQEPKYNPALDIWGMGAVMHFLAHGYPPLEDPDIAAKRGAEGNVSLSGANKEKFLSRGYSESDWHNLNTKRVVVAINLEQDNQTSDSRTKRPTPRYSDALNKCFNLPLTMDAQVRPDASVIAKRVKKHQPSFWWSDLLDKIKCLCNKEKARRNS</sequence>
<dbReference type="EMBL" id="JAPEUV010000012">
    <property type="protein sequence ID" value="KAJ4341174.1"/>
    <property type="molecule type" value="Genomic_DNA"/>
</dbReference>
<dbReference type="SMART" id="SM00220">
    <property type="entry name" value="S_TKc"/>
    <property type="match status" value="1"/>
</dbReference>
<evidence type="ECO:0000259" key="9">
    <source>
        <dbReference type="PROSITE" id="PS50011"/>
    </source>
</evidence>
<comment type="caution">
    <text evidence="10">The sequence shown here is derived from an EMBL/GenBank/DDBJ whole genome shotgun (WGS) entry which is preliminary data.</text>
</comment>
<dbReference type="EC" id="2.7.11.1" evidence="1"/>
<dbReference type="SUPFAM" id="SSF56112">
    <property type="entry name" value="Protein kinase-like (PK-like)"/>
    <property type="match status" value="1"/>
</dbReference>
<dbReference type="PANTHER" id="PTHR43671">
    <property type="entry name" value="SERINE/THREONINE-PROTEIN KINASE NEK"/>
    <property type="match status" value="1"/>
</dbReference>
<evidence type="ECO:0000256" key="2">
    <source>
        <dbReference type="ARBA" id="ARBA00022527"/>
    </source>
</evidence>
<protein>
    <recommendedName>
        <fullName evidence="1">non-specific serine/threonine protein kinase</fullName>
        <ecNumber evidence="1">2.7.11.1</ecNumber>
    </recommendedName>
</protein>
<dbReference type="PROSITE" id="PS50011">
    <property type="entry name" value="PROTEIN_KINASE_DOM"/>
    <property type="match status" value="1"/>
</dbReference>
<evidence type="ECO:0000256" key="7">
    <source>
        <dbReference type="ARBA" id="ARBA00047899"/>
    </source>
</evidence>
<gene>
    <name evidence="10" type="ORF">N0V87_001912</name>
</gene>
<dbReference type="PROSITE" id="PS00108">
    <property type="entry name" value="PROTEIN_KINASE_ST"/>
    <property type="match status" value="1"/>
</dbReference>
<dbReference type="InterPro" id="IPR000719">
    <property type="entry name" value="Prot_kinase_dom"/>
</dbReference>
<comment type="catalytic activity">
    <reaction evidence="7">
        <text>L-threonyl-[protein] + ATP = O-phospho-L-threonyl-[protein] + ADP + H(+)</text>
        <dbReference type="Rhea" id="RHEA:46608"/>
        <dbReference type="Rhea" id="RHEA-COMP:11060"/>
        <dbReference type="Rhea" id="RHEA-COMP:11605"/>
        <dbReference type="ChEBI" id="CHEBI:15378"/>
        <dbReference type="ChEBI" id="CHEBI:30013"/>
        <dbReference type="ChEBI" id="CHEBI:30616"/>
        <dbReference type="ChEBI" id="CHEBI:61977"/>
        <dbReference type="ChEBI" id="CHEBI:456216"/>
        <dbReference type="EC" id="2.7.11.1"/>
    </reaction>
</comment>
<feature type="domain" description="Protein kinase" evidence="9">
    <location>
        <begin position="11"/>
        <end position="329"/>
    </location>
</feature>
<keyword evidence="4" id="KW-0547">Nucleotide-binding</keyword>
<dbReference type="GO" id="GO:0004674">
    <property type="term" value="F:protein serine/threonine kinase activity"/>
    <property type="evidence" value="ECO:0007669"/>
    <property type="project" value="UniProtKB-KW"/>
</dbReference>
<dbReference type="InterPro" id="IPR008271">
    <property type="entry name" value="Ser/Thr_kinase_AS"/>
</dbReference>
<keyword evidence="2" id="KW-0723">Serine/threonine-protein kinase</keyword>
<dbReference type="InterPro" id="IPR011009">
    <property type="entry name" value="Kinase-like_dom_sf"/>
</dbReference>
<dbReference type="AlphaFoldDB" id="A0A9W8X4U7"/>
<proteinExistence type="predicted"/>
<dbReference type="CDD" id="cd00180">
    <property type="entry name" value="PKc"/>
    <property type="match status" value="1"/>
</dbReference>
<evidence type="ECO:0000256" key="3">
    <source>
        <dbReference type="ARBA" id="ARBA00022679"/>
    </source>
</evidence>
<keyword evidence="6" id="KW-0067">ATP-binding</keyword>
<comment type="catalytic activity">
    <reaction evidence="8">
        <text>L-seryl-[protein] + ATP = O-phospho-L-seryl-[protein] + ADP + H(+)</text>
        <dbReference type="Rhea" id="RHEA:17989"/>
        <dbReference type="Rhea" id="RHEA-COMP:9863"/>
        <dbReference type="Rhea" id="RHEA-COMP:11604"/>
        <dbReference type="ChEBI" id="CHEBI:15378"/>
        <dbReference type="ChEBI" id="CHEBI:29999"/>
        <dbReference type="ChEBI" id="CHEBI:30616"/>
        <dbReference type="ChEBI" id="CHEBI:83421"/>
        <dbReference type="ChEBI" id="CHEBI:456216"/>
        <dbReference type="EC" id="2.7.11.1"/>
    </reaction>
</comment>
<evidence type="ECO:0000313" key="10">
    <source>
        <dbReference type="EMBL" id="KAJ4341174.1"/>
    </source>
</evidence>
<evidence type="ECO:0000256" key="4">
    <source>
        <dbReference type="ARBA" id="ARBA00022741"/>
    </source>
</evidence>